<evidence type="ECO:0000313" key="9">
    <source>
        <dbReference type="Proteomes" id="UP001162889"/>
    </source>
</evidence>
<proteinExistence type="inferred from homology"/>
<dbReference type="PANTHER" id="PTHR30629">
    <property type="entry name" value="PROPHAGE INTEGRASE"/>
    <property type="match status" value="1"/>
</dbReference>
<reference evidence="7" key="2">
    <citation type="submission" date="2022-03" db="EMBL/GenBank/DDBJ databases">
        <title>Genome Encyclopedia of Bacteria and Archaea VI: Functional Genomics of Type Strains.</title>
        <authorList>
            <person name="Whitman W."/>
        </authorList>
    </citation>
    <scope>NUCLEOTIDE SEQUENCE</scope>
    <source>
        <strain evidence="7">HSC-15S17</strain>
    </source>
</reference>
<evidence type="ECO:0000259" key="5">
    <source>
        <dbReference type="PROSITE" id="PS51900"/>
    </source>
</evidence>
<dbReference type="InterPro" id="IPR050808">
    <property type="entry name" value="Phage_Integrase"/>
</dbReference>
<evidence type="ECO:0000313" key="6">
    <source>
        <dbReference type="EMBL" id="MBV6325142.1"/>
    </source>
</evidence>
<evidence type="ECO:0000313" key="7">
    <source>
        <dbReference type="EMBL" id="MCP2011568.1"/>
    </source>
</evidence>
<comment type="caution">
    <text evidence="6">The sequence shown here is derived from an EMBL/GenBank/DDBJ whole genome shotgun (WGS) entry which is preliminary data.</text>
</comment>
<protein>
    <submittedName>
        <fullName evidence="6 7">Integrase</fullName>
    </submittedName>
</protein>
<keyword evidence="9" id="KW-1185">Reference proteome</keyword>
<dbReference type="CDD" id="cd00801">
    <property type="entry name" value="INT_P4_C"/>
    <property type="match status" value="1"/>
</dbReference>
<evidence type="ECO:0000256" key="2">
    <source>
        <dbReference type="ARBA" id="ARBA00022908"/>
    </source>
</evidence>
<dbReference type="GO" id="GO:0006310">
    <property type="term" value="P:DNA recombination"/>
    <property type="evidence" value="ECO:0007669"/>
    <property type="project" value="InterPro"/>
</dbReference>
<dbReference type="EMBL" id="JALJZU010000012">
    <property type="protein sequence ID" value="MCP2011568.1"/>
    <property type="molecule type" value="Genomic_DNA"/>
</dbReference>
<dbReference type="Proteomes" id="UP001162889">
    <property type="component" value="Unassembled WGS sequence"/>
</dbReference>
<dbReference type="AlphaFoldDB" id="A0AA41HHA1"/>
<comment type="similarity">
    <text evidence="1">Belongs to the 'phage' integrase family.</text>
</comment>
<dbReference type="InterPro" id="IPR025166">
    <property type="entry name" value="Integrase_DNA_bind_dom"/>
</dbReference>
<organism evidence="6 8">
    <name type="scientific">Duganella violaceipulchra</name>
    <dbReference type="NCBI Taxonomy" id="2849652"/>
    <lineage>
        <taxon>Bacteria</taxon>
        <taxon>Pseudomonadati</taxon>
        <taxon>Pseudomonadota</taxon>
        <taxon>Betaproteobacteria</taxon>
        <taxon>Burkholderiales</taxon>
        <taxon>Oxalobacteraceae</taxon>
        <taxon>Telluria group</taxon>
        <taxon>Duganella</taxon>
    </lineage>
</organism>
<keyword evidence="2" id="KW-0229">DNA integration</keyword>
<reference evidence="6" key="1">
    <citation type="submission" date="2021-07" db="EMBL/GenBank/DDBJ databases">
        <title>Characterization of violacein-producing bacteria and related species.</title>
        <authorList>
            <person name="Wilson H.S."/>
            <person name="De Leon M.E."/>
        </authorList>
    </citation>
    <scope>NUCLEOTIDE SEQUENCE</scope>
    <source>
        <strain evidence="6">HSC-15S17</strain>
    </source>
</reference>
<dbReference type="PANTHER" id="PTHR30629:SF2">
    <property type="entry name" value="PROPHAGE INTEGRASE INTS-RELATED"/>
    <property type="match status" value="1"/>
</dbReference>
<dbReference type="PROSITE" id="PS51898">
    <property type="entry name" value="TYR_RECOMBINASE"/>
    <property type="match status" value="1"/>
</dbReference>
<dbReference type="Pfam" id="PF22022">
    <property type="entry name" value="Phage_int_M"/>
    <property type="match status" value="1"/>
</dbReference>
<dbReference type="Pfam" id="PF13356">
    <property type="entry name" value="Arm-DNA-bind_3"/>
    <property type="match status" value="1"/>
</dbReference>
<keyword evidence="3 6" id="KW-0238">DNA-binding</keyword>
<dbReference type="Pfam" id="PF00589">
    <property type="entry name" value="Phage_integrase"/>
    <property type="match status" value="1"/>
</dbReference>
<dbReference type="RefSeq" id="WP_217946033.1">
    <property type="nucleotide sequence ID" value="NZ_JAHTGR010000026.1"/>
</dbReference>
<feature type="domain" description="Core-binding (CB)" evidence="5">
    <location>
        <begin position="98"/>
        <end position="179"/>
    </location>
</feature>
<dbReference type="InterPro" id="IPR002104">
    <property type="entry name" value="Integrase_catalytic"/>
</dbReference>
<feature type="domain" description="Tyr recombinase" evidence="4">
    <location>
        <begin position="202"/>
        <end position="387"/>
    </location>
</feature>
<dbReference type="GO" id="GO:0003677">
    <property type="term" value="F:DNA binding"/>
    <property type="evidence" value="ECO:0007669"/>
    <property type="project" value="UniProtKB-UniRule"/>
</dbReference>
<dbReference type="PROSITE" id="PS51900">
    <property type="entry name" value="CB"/>
    <property type="match status" value="1"/>
</dbReference>
<dbReference type="EMBL" id="JAHTGR010000026">
    <property type="protein sequence ID" value="MBV6325142.1"/>
    <property type="molecule type" value="Genomic_DNA"/>
</dbReference>
<dbReference type="InterPro" id="IPR044068">
    <property type="entry name" value="CB"/>
</dbReference>
<evidence type="ECO:0000313" key="8">
    <source>
        <dbReference type="Proteomes" id="UP001155901"/>
    </source>
</evidence>
<dbReference type="GO" id="GO:0015074">
    <property type="term" value="P:DNA integration"/>
    <property type="evidence" value="ECO:0007669"/>
    <property type="project" value="UniProtKB-KW"/>
</dbReference>
<dbReference type="InterPro" id="IPR053876">
    <property type="entry name" value="Phage_int_M"/>
</dbReference>
<evidence type="ECO:0000256" key="3">
    <source>
        <dbReference type="PROSITE-ProRule" id="PRU01248"/>
    </source>
</evidence>
<gene>
    <name evidence="6" type="ORF">KVP70_29920</name>
    <name evidence="7" type="ORF">L1274_005320</name>
</gene>
<name>A0AA41HHA1_9BURK</name>
<evidence type="ECO:0000256" key="1">
    <source>
        <dbReference type="ARBA" id="ARBA00008857"/>
    </source>
</evidence>
<evidence type="ECO:0000259" key="4">
    <source>
        <dbReference type="PROSITE" id="PS51898"/>
    </source>
</evidence>
<dbReference type="Proteomes" id="UP001155901">
    <property type="component" value="Unassembled WGS sequence"/>
</dbReference>
<accession>A0AA41HHA1</accession>
<sequence length="401" mass="45134">MALTDTFIKALKLTKGTTDKYTDGEGMYLLVNSAGKYWRMDYRFLDRRKTLALGVYPHTSLAKARQKRADAKVQLAEGIDPGAVKRLEKLRRSEIANQTFESVARTWLKKTKASRAESTQEKITGWLEGNAFPYIGRLPISAIKPRDVLLAVQRMEARGAVESAHRVRQVCGQVFRFAVASGLIERDVTADLKGALATPKKGNYAAITEPEQVAGLMRSIYGYDGHPYAAAALKLAALLFVRPGELRWAEWTEFDFDTALWRIPGSKMKMKVDHIVPLSTQALTILQELEPMTGHGKFVFPSIRTNERCMSENTVNAALRSMGYTKEVMTGHGFRAMARTILDEVLGERVDLIEHQLAHAVIDPNGRAYNRTAHLPARKQMMQRWANYLDGIRNETPERPR</sequence>